<evidence type="ECO:0008006" key="4">
    <source>
        <dbReference type="Google" id="ProtNLM"/>
    </source>
</evidence>
<name>A0A2A2SEX6_9SPHN</name>
<feature type="transmembrane region" description="Helical" evidence="1">
    <location>
        <begin position="110"/>
        <end position="127"/>
    </location>
</feature>
<dbReference type="RefSeq" id="WP_095998050.1">
    <property type="nucleotide sequence ID" value="NZ_NSLI01000003.1"/>
</dbReference>
<protein>
    <recommendedName>
        <fullName evidence="4">DUF998 domain-containing protein</fullName>
    </recommendedName>
</protein>
<evidence type="ECO:0000313" key="2">
    <source>
        <dbReference type="EMBL" id="PAX07807.1"/>
    </source>
</evidence>
<dbReference type="EMBL" id="NSLI01000003">
    <property type="protein sequence ID" value="PAX07807.1"/>
    <property type="molecule type" value="Genomic_DNA"/>
</dbReference>
<feature type="transmembrane region" description="Helical" evidence="1">
    <location>
        <begin position="47"/>
        <end position="66"/>
    </location>
</feature>
<dbReference type="OrthoDB" id="9803163at2"/>
<feature type="transmembrane region" description="Helical" evidence="1">
    <location>
        <begin position="86"/>
        <end position="103"/>
    </location>
</feature>
<keyword evidence="3" id="KW-1185">Reference proteome</keyword>
<keyword evidence="1" id="KW-1133">Transmembrane helix</keyword>
<feature type="transmembrane region" description="Helical" evidence="1">
    <location>
        <begin position="139"/>
        <end position="159"/>
    </location>
</feature>
<feature type="transmembrane region" description="Helical" evidence="1">
    <location>
        <begin position="180"/>
        <end position="202"/>
    </location>
</feature>
<keyword evidence="1" id="KW-0812">Transmembrane</keyword>
<evidence type="ECO:0000256" key="1">
    <source>
        <dbReference type="SAM" id="Phobius"/>
    </source>
</evidence>
<accession>A0A2A2SEX6</accession>
<reference evidence="3" key="1">
    <citation type="submission" date="2017-09" db="EMBL/GenBank/DDBJ databases">
        <authorList>
            <person name="Feng G."/>
            <person name="Zhu H."/>
        </authorList>
    </citation>
    <scope>NUCLEOTIDE SEQUENCE [LARGE SCALE GENOMIC DNA]</scope>
    <source>
        <strain evidence="3">1PNM-20</strain>
    </source>
</reference>
<gene>
    <name evidence="2" type="ORF">CKY28_09265</name>
</gene>
<evidence type="ECO:0000313" key="3">
    <source>
        <dbReference type="Proteomes" id="UP000218151"/>
    </source>
</evidence>
<comment type="caution">
    <text evidence="2">The sequence shown here is derived from an EMBL/GenBank/DDBJ whole genome shotgun (WGS) entry which is preliminary data.</text>
</comment>
<feature type="transmembrane region" description="Helical" evidence="1">
    <location>
        <begin position="208"/>
        <end position="228"/>
    </location>
</feature>
<proteinExistence type="predicted"/>
<organism evidence="2 3">
    <name type="scientific">Sphingomonas lenta</name>
    <dbReference type="NCBI Taxonomy" id="1141887"/>
    <lineage>
        <taxon>Bacteria</taxon>
        <taxon>Pseudomonadati</taxon>
        <taxon>Pseudomonadota</taxon>
        <taxon>Alphaproteobacteria</taxon>
        <taxon>Sphingomonadales</taxon>
        <taxon>Sphingomonadaceae</taxon>
        <taxon>Sphingomonas</taxon>
    </lineage>
</organism>
<dbReference type="Proteomes" id="UP000218151">
    <property type="component" value="Unassembled WGS sequence"/>
</dbReference>
<keyword evidence="1" id="KW-0472">Membrane</keyword>
<dbReference type="AlphaFoldDB" id="A0A2A2SEX6"/>
<sequence>MTPEDVCASLVHPHKPPPPAPGNLPPDKADDILANISASYFMLRRGMALLAFAFPVALWIIGGADSVQGSLSAYYHSDGGGPTRDVFVGVLWAIGAFLLLYRGYSTAEDWALNGAGLAAVAVALAPMDWPPGARDTPVGLVHNAAAITFFLLIAYVPLFRSGDTLALMRDQARAAAFRRTYRLLGLLMVLLPLTVLGVHLLLPRREDPPFLFFVEAAGVYVFAAFWLVKSREIAVLERQ</sequence>